<organism evidence="2 3">
    <name type="scientific">Setaria viridis</name>
    <name type="common">Green bristlegrass</name>
    <name type="synonym">Setaria italica subsp. viridis</name>
    <dbReference type="NCBI Taxonomy" id="4556"/>
    <lineage>
        <taxon>Eukaryota</taxon>
        <taxon>Viridiplantae</taxon>
        <taxon>Streptophyta</taxon>
        <taxon>Embryophyta</taxon>
        <taxon>Tracheophyta</taxon>
        <taxon>Spermatophyta</taxon>
        <taxon>Magnoliopsida</taxon>
        <taxon>Liliopsida</taxon>
        <taxon>Poales</taxon>
        <taxon>Poaceae</taxon>
        <taxon>PACMAD clade</taxon>
        <taxon>Panicoideae</taxon>
        <taxon>Panicodae</taxon>
        <taxon>Paniceae</taxon>
        <taxon>Cenchrinae</taxon>
        <taxon>Setaria</taxon>
    </lineage>
</organism>
<name>A0A4U6VU64_SETVI</name>
<feature type="chain" id="PRO_5020499323" evidence="1">
    <location>
        <begin position="34"/>
        <end position="120"/>
    </location>
</feature>
<keyword evidence="1" id="KW-0732">Signal</keyword>
<dbReference type="AlphaFoldDB" id="A0A4U6VU64"/>
<accession>A0A4U6VU64</accession>
<dbReference type="Gramene" id="TKW32535">
    <property type="protein sequence ID" value="TKW32535"/>
    <property type="gene ID" value="SEVIR_2G173600v2"/>
</dbReference>
<feature type="signal peptide" evidence="1">
    <location>
        <begin position="1"/>
        <end position="33"/>
    </location>
</feature>
<sequence>MLVLFISTLSLLHTIHLFLLSITLQVCVSNVHSSNSYDLLSIGYSVHSYELLGMNILSACAFHTVNKLVSWGRSVHSSSLVGFALYRFIVLSSQVYMNIFSASDFHAVQKLSSYWNCTFL</sequence>
<evidence type="ECO:0000256" key="1">
    <source>
        <dbReference type="SAM" id="SignalP"/>
    </source>
</evidence>
<dbReference type="EMBL" id="CM016553">
    <property type="protein sequence ID" value="TKW32535.1"/>
    <property type="molecule type" value="Genomic_DNA"/>
</dbReference>
<gene>
    <name evidence="2" type="ORF">SEVIR_2G173600v2</name>
</gene>
<dbReference type="Proteomes" id="UP000298652">
    <property type="component" value="Chromosome 2"/>
</dbReference>
<evidence type="ECO:0000313" key="2">
    <source>
        <dbReference type="EMBL" id="TKW32535.1"/>
    </source>
</evidence>
<proteinExistence type="predicted"/>
<evidence type="ECO:0000313" key="3">
    <source>
        <dbReference type="Proteomes" id="UP000298652"/>
    </source>
</evidence>
<reference evidence="2" key="1">
    <citation type="submission" date="2019-03" db="EMBL/GenBank/DDBJ databases">
        <title>WGS assembly of Setaria viridis.</title>
        <authorList>
            <person name="Huang P."/>
            <person name="Jenkins J."/>
            <person name="Grimwood J."/>
            <person name="Barry K."/>
            <person name="Healey A."/>
            <person name="Mamidi S."/>
            <person name="Sreedasyam A."/>
            <person name="Shu S."/>
            <person name="Feldman M."/>
            <person name="Wu J."/>
            <person name="Yu Y."/>
            <person name="Chen C."/>
            <person name="Johnson J."/>
            <person name="Rokhsar D."/>
            <person name="Baxter I."/>
            <person name="Schmutz J."/>
            <person name="Brutnell T."/>
            <person name="Kellogg E."/>
        </authorList>
    </citation>
    <scope>NUCLEOTIDE SEQUENCE [LARGE SCALE GENOMIC DNA]</scope>
</reference>
<protein>
    <submittedName>
        <fullName evidence="2">Uncharacterized protein</fullName>
    </submittedName>
</protein>
<keyword evidence="3" id="KW-1185">Reference proteome</keyword>